<evidence type="ECO:0008006" key="12">
    <source>
        <dbReference type="Google" id="ProtNLM"/>
    </source>
</evidence>
<evidence type="ECO:0000256" key="5">
    <source>
        <dbReference type="ARBA" id="ARBA00022729"/>
    </source>
</evidence>
<dbReference type="InterPro" id="IPR050732">
    <property type="entry name" value="Beta-glucan_modifiers"/>
</dbReference>
<dbReference type="GO" id="GO:0005576">
    <property type="term" value="C:extracellular region"/>
    <property type="evidence" value="ECO:0007669"/>
    <property type="project" value="TreeGrafter"/>
</dbReference>
<dbReference type="Proteomes" id="UP000005627">
    <property type="component" value="Chromosome 6"/>
</dbReference>
<feature type="region of interest" description="Disordered" evidence="8">
    <location>
        <begin position="104"/>
        <end position="226"/>
    </location>
</feature>
<feature type="region of interest" description="Disordered" evidence="8">
    <location>
        <begin position="256"/>
        <end position="288"/>
    </location>
</feature>
<keyword evidence="5 9" id="KW-0732">Signal</keyword>
<feature type="chain" id="PRO_5003519718" description="Glycoside hydrolase family 17 protein" evidence="9">
    <location>
        <begin position="19"/>
        <end position="559"/>
    </location>
</feature>
<dbReference type="GO" id="GO:0009277">
    <property type="term" value="C:fungal-type cell wall"/>
    <property type="evidence" value="ECO:0007669"/>
    <property type="project" value="TreeGrafter"/>
</dbReference>
<evidence type="ECO:0000256" key="7">
    <source>
        <dbReference type="ARBA" id="ARBA00023295"/>
    </source>
</evidence>
<comment type="similarity">
    <text evidence="2">Belongs to the glycosyl hydrolase 17 family.</text>
</comment>
<dbReference type="STRING" id="1076872.G8ZWS5"/>
<name>G8ZWS5_TORDE</name>
<evidence type="ECO:0000313" key="10">
    <source>
        <dbReference type="EMBL" id="CCE93069.1"/>
    </source>
</evidence>
<dbReference type="EMBL" id="HE616747">
    <property type="protein sequence ID" value="CCE93069.1"/>
    <property type="molecule type" value="Genomic_DNA"/>
</dbReference>
<feature type="signal peptide" evidence="9">
    <location>
        <begin position="1"/>
        <end position="18"/>
    </location>
</feature>
<feature type="compositionally biased region" description="Low complexity" evidence="8">
    <location>
        <begin position="124"/>
        <end position="157"/>
    </location>
</feature>
<dbReference type="PANTHER" id="PTHR16631:SF24">
    <property type="entry name" value="FAMILY 17 GLUCOSIDASE SCW11-RELATED"/>
    <property type="match status" value="1"/>
</dbReference>
<comment type="subcellular location">
    <subcellularLocation>
        <location evidence="1">Secreted</location>
        <location evidence="1">Cell wall</location>
    </subcellularLocation>
</comment>
<dbReference type="GO" id="GO:0009986">
    <property type="term" value="C:cell surface"/>
    <property type="evidence" value="ECO:0007669"/>
    <property type="project" value="TreeGrafter"/>
</dbReference>
<evidence type="ECO:0000256" key="9">
    <source>
        <dbReference type="SAM" id="SignalP"/>
    </source>
</evidence>
<dbReference type="AlphaFoldDB" id="G8ZWS5"/>
<dbReference type="GeneID" id="11501608"/>
<dbReference type="HOGENOM" id="CLU_027285_3_0_1"/>
<proteinExistence type="inferred from homology"/>
<evidence type="ECO:0000256" key="2">
    <source>
        <dbReference type="ARBA" id="ARBA00008773"/>
    </source>
</evidence>
<keyword evidence="11" id="KW-1185">Reference proteome</keyword>
<evidence type="ECO:0000256" key="8">
    <source>
        <dbReference type="SAM" id="MobiDB-lite"/>
    </source>
</evidence>
<keyword evidence="4" id="KW-0964">Secreted</keyword>
<dbReference type="FunFam" id="3.20.20.80:FF:000160">
    <property type="entry name" value="Probable beta-glucosidase btgE"/>
    <property type="match status" value="1"/>
</dbReference>
<dbReference type="PANTHER" id="PTHR16631">
    <property type="entry name" value="GLUCAN 1,3-BETA-GLUCOSIDASE"/>
    <property type="match status" value="1"/>
</dbReference>
<evidence type="ECO:0000256" key="4">
    <source>
        <dbReference type="ARBA" id="ARBA00022525"/>
    </source>
</evidence>
<protein>
    <recommendedName>
        <fullName evidence="12">Glycoside hydrolase family 17 protein</fullName>
    </recommendedName>
</protein>
<feature type="compositionally biased region" description="Polar residues" evidence="8">
    <location>
        <begin position="104"/>
        <end position="120"/>
    </location>
</feature>
<keyword evidence="7" id="KW-0326">Glycosidase</keyword>
<evidence type="ECO:0000256" key="6">
    <source>
        <dbReference type="ARBA" id="ARBA00022801"/>
    </source>
</evidence>
<evidence type="ECO:0000256" key="3">
    <source>
        <dbReference type="ARBA" id="ARBA00022512"/>
    </source>
</evidence>
<evidence type="ECO:0000313" key="11">
    <source>
        <dbReference type="Proteomes" id="UP000005627"/>
    </source>
</evidence>
<organism evidence="10 11">
    <name type="scientific">Torulaspora delbrueckii</name>
    <name type="common">Yeast</name>
    <name type="synonym">Candida colliculosa</name>
    <dbReference type="NCBI Taxonomy" id="4950"/>
    <lineage>
        <taxon>Eukaryota</taxon>
        <taxon>Fungi</taxon>
        <taxon>Dikarya</taxon>
        <taxon>Ascomycota</taxon>
        <taxon>Saccharomycotina</taxon>
        <taxon>Saccharomycetes</taxon>
        <taxon>Saccharomycetales</taxon>
        <taxon>Saccharomycetaceae</taxon>
        <taxon>Torulaspora</taxon>
    </lineage>
</organism>
<feature type="compositionally biased region" description="Low complexity" evidence="8">
    <location>
        <begin position="176"/>
        <end position="216"/>
    </location>
</feature>
<dbReference type="InParanoid" id="G8ZWS5"/>
<dbReference type="FunCoup" id="G8ZWS5">
    <property type="interactions" value="55"/>
</dbReference>
<dbReference type="GO" id="GO:0071555">
    <property type="term" value="P:cell wall organization"/>
    <property type="evidence" value="ECO:0007669"/>
    <property type="project" value="TreeGrafter"/>
</dbReference>
<dbReference type="SUPFAM" id="SSF51445">
    <property type="entry name" value="(Trans)glycosidases"/>
    <property type="match status" value="1"/>
</dbReference>
<reference evidence="10 11" key="1">
    <citation type="journal article" date="2011" name="Proc. Natl. Acad. Sci. U.S.A.">
        <title>Evolutionary erosion of yeast sex chromosomes by mating-type switching accidents.</title>
        <authorList>
            <person name="Gordon J.L."/>
            <person name="Armisen D."/>
            <person name="Proux-Wera E."/>
            <person name="Oheigeartaigh S.S."/>
            <person name="Byrne K.P."/>
            <person name="Wolfe K.H."/>
        </authorList>
    </citation>
    <scope>NUCLEOTIDE SEQUENCE [LARGE SCALE GENOMIC DNA]</scope>
    <source>
        <strain evidence="11">ATCC 10662 / CBS 1146 / NBRC 0425 / NCYC 2629 / NRRL Y-866</strain>
    </source>
</reference>
<sequence length="559" mass="57643">MTPSLLITLTFICAMANAFPILFQRKELEKRLVVTRVHTAPTNTVTDFYSTTTKIVVAPTVEFIISNGVTFTTTLIPAGVDPTAQPAATVTSVIQNKQGNNAVTAATEASSNSVLSTGNSPLEGATTPSTTSATAPNAAGNTPNAATTTSSASANAAQQAGEPQTTSASPNNGQDSGATQTSTTPAATSDATTTNLFTTTTSNTAATTSNTATTSSQGNQNSPTTMAAIGDDVVSASAISQPPAQAHTAVTVATTTSEATLTSEPTTSTISTTSTTSSASTSTISSATSSAASATGVPKALTYSPYNSDGTCRSASDVYNDLQIIKSKGVSQVRIYGTDCNSIETVQPACSKLGIKINQGFWIGSSGADSIDSSVAALIAYGQQSGWDVFEYITIGNEAIISGYCSPSELIGKIQSVKTQLRAAGYNGQVTTSEPPVSFQNHPELCTEAAIDMVGINPHSYFNAQIDASEAGSFVKGQLQLVQKLCGTSNVIITETGYPFSGSSNGLNVPSYENQQIAIQSILEELNGEVTILSYFNDLWKNPGPYGIEQSFGIQSFMQ</sequence>
<dbReference type="InterPro" id="IPR017853">
    <property type="entry name" value="GH"/>
</dbReference>
<evidence type="ECO:0000256" key="1">
    <source>
        <dbReference type="ARBA" id="ARBA00004191"/>
    </source>
</evidence>
<gene>
    <name evidence="10" type="primary">TDEL0F02580</name>
    <name evidence="10" type="ORF">TDEL_0F02580</name>
</gene>
<keyword evidence="3" id="KW-0134">Cell wall</keyword>
<dbReference type="OrthoDB" id="4082933at2759"/>
<dbReference type="GO" id="GO:0042973">
    <property type="term" value="F:glucan endo-1,3-beta-D-glucosidase activity"/>
    <property type="evidence" value="ECO:0007669"/>
    <property type="project" value="TreeGrafter"/>
</dbReference>
<dbReference type="KEGG" id="tdl:TDEL_0F02580"/>
<dbReference type="eggNOG" id="ENOG502QS0R">
    <property type="taxonomic scope" value="Eukaryota"/>
</dbReference>
<keyword evidence="6" id="KW-0378">Hydrolase</keyword>
<accession>G8ZWS5</accession>
<feature type="compositionally biased region" description="Polar residues" evidence="8">
    <location>
        <begin position="161"/>
        <end position="175"/>
    </location>
</feature>
<dbReference type="RefSeq" id="XP_003682280.1">
    <property type="nucleotide sequence ID" value="XM_003682232.1"/>
</dbReference>